<proteinExistence type="predicted"/>
<dbReference type="EMBL" id="JAODZU010000021">
    <property type="protein sequence ID" value="MDH0364487.1"/>
    <property type="molecule type" value="Genomic_DNA"/>
</dbReference>
<keyword evidence="1" id="KW-0472">Membrane</keyword>
<dbReference type="AlphaFoldDB" id="A0AA42L0M2"/>
<accession>A0AA42L0M2</accession>
<evidence type="ECO:0000313" key="2">
    <source>
        <dbReference type="EMBL" id="MDH0364487.1"/>
    </source>
</evidence>
<organism evidence="2 3">
    <name type="scientific">Comamonas aquatica</name>
    <dbReference type="NCBI Taxonomy" id="225991"/>
    <lineage>
        <taxon>Bacteria</taxon>
        <taxon>Pseudomonadati</taxon>
        <taxon>Pseudomonadota</taxon>
        <taxon>Betaproteobacteria</taxon>
        <taxon>Burkholderiales</taxon>
        <taxon>Comamonadaceae</taxon>
        <taxon>Comamonas</taxon>
    </lineage>
</organism>
<feature type="transmembrane region" description="Helical" evidence="1">
    <location>
        <begin position="6"/>
        <end position="27"/>
    </location>
</feature>
<sequence length="70" mass="8063">METIFSLLWSLVVGTVKFGVNAFFFFIRLASDVSEEEQNANDASYMDPWNAYSNGHISYAEYVEKTRINK</sequence>
<reference evidence="2" key="1">
    <citation type="submission" date="2022-09" db="EMBL/GenBank/DDBJ databases">
        <title>Intensive care unit water sources are persistently colonized with multi-drug resistant bacteria and are the site of extensive horizontal gene transfer of antibiotic resistance genes.</title>
        <authorList>
            <person name="Diorio-Toth L."/>
        </authorList>
    </citation>
    <scope>NUCLEOTIDE SEQUENCE</scope>
    <source>
        <strain evidence="2">GD04130</strain>
    </source>
</reference>
<name>A0AA42L0M2_9BURK</name>
<dbReference type="Proteomes" id="UP001158297">
    <property type="component" value="Unassembled WGS sequence"/>
</dbReference>
<gene>
    <name evidence="2" type="ORF">N7330_15730</name>
</gene>
<evidence type="ECO:0000313" key="3">
    <source>
        <dbReference type="Proteomes" id="UP001158297"/>
    </source>
</evidence>
<keyword evidence="1" id="KW-1133">Transmembrane helix</keyword>
<comment type="caution">
    <text evidence="2">The sequence shown here is derived from an EMBL/GenBank/DDBJ whole genome shotgun (WGS) entry which is preliminary data.</text>
</comment>
<protein>
    <submittedName>
        <fullName evidence="2">Uncharacterized protein</fullName>
    </submittedName>
</protein>
<dbReference type="RefSeq" id="WP_279860490.1">
    <property type="nucleotide sequence ID" value="NZ_JAODZU010000021.1"/>
</dbReference>
<evidence type="ECO:0000256" key="1">
    <source>
        <dbReference type="SAM" id="Phobius"/>
    </source>
</evidence>
<keyword evidence="1" id="KW-0812">Transmembrane</keyword>